<feature type="compositionally biased region" description="Polar residues" evidence="1">
    <location>
        <begin position="75"/>
        <end position="102"/>
    </location>
</feature>
<dbReference type="EMBL" id="CP000414">
    <property type="protein sequence ID" value="ABJ63057.1"/>
    <property type="molecule type" value="Genomic_DNA"/>
</dbReference>
<protein>
    <submittedName>
        <fullName evidence="3">Uncharacterized protein</fullName>
    </submittedName>
</protein>
<evidence type="ECO:0000256" key="2">
    <source>
        <dbReference type="SAM" id="SignalP"/>
    </source>
</evidence>
<organism evidence="3 4">
    <name type="scientific">Leuconostoc mesenteroides subsp. mesenteroides (strain ATCC 8293 / DSM 20343 / BCRC 11652 / CCM 1803 / JCM 6124 / NCDO 523 / NBRC 100496 / NCIMB 8023 / NCTC 12954 / NRRL B-1118 / 37Y)</name>
    <dbReference type="NCBI Taxonomy" id="203120"/>
    <lineage>
        <taxon>Bacteria</taxon>
        <taxon>Bacillati</taxon>
        <taxon>Bacillota</taxon>
        <taxon>Bacilli</taxon>
        <taxon>Lactobacillales</taxon>
        <taxon>Lactobacillaceae</taxon>
        <taxon>Leuconostoc</taxon>
    </lineage>
</organism>
<evidence type="ECO:0000313" key="4">
    <source>
        <dbReference type="Proteomes" id="UP000000362"/>
    </source>
</evidence>
<gene>
    <name evidence="3" type="ordered locus">LEUM_1987</name>
</gene>
<sequence length="277" mass="28826">MNKALKLTAGLIAAGTIVTATAPSISSFYNVSANELAKGNYSGSKATTLKQAEKRAVSENGEYTHKQTQKDSGIVKTSTESTNKADNSFNQISNSDDVTTSTKKVDSAEIETAINTETQKVSGIKVSDSESKTDVSVINNGVQLTVIKTTFDSETAKYTTETHVFDLANNNGTEAVASSFWHYTGVAIGARFFAYTVDTAVCGLTAAAIVAVLPEVIAGALGITASAASSAVANTAGFSIGYLATLANPGTRLASLFDGNGNGWIGIYKHGNLTYCE</sequence>
<name>Q03UR5_LEUMM</name>
<feature type="compositionally biased region" description="Basic and acidic residues" evidence="1">
    <location>
        <begin position="56"/>
        <end position="69"/>
    </location>
</feature>
<evidence type="ECO:0000313" key="3">
    <source>
        <dbReference type="EMBL" id="ABJ63057.1"/>
    </source>
</evidence>
<dbReference type="HOGENOM" id="CLU_1004002_0_0_9"/>
<accession>Q03UR5</accession>
<feature type="chain" id="PRO_5004164369" evidence="2">
    <location>
        <begin position="23"/>
        <end position="277"/>
    </location>
</feature>
<reference evidence="3 4" key="1">
    <citation type="journal article" date="2006" name="Proc. Natl. Acad. Sci. U.S.A.">
        <title>Comparative genomics of the lactic acid bacteria.</title>
        <authorList>
            <person name="Makarova K."/>
            <person name="Slesarev A."/>
            <person name="Wolf Y."/>
            <person name="Sorokin A."/>
            <person name="Mirkin B."/>
            <person name="Koonin E."/>
            <person name="Pavlov A."/>
            <person name="Pavlova N."/>
            <person name="Karamychev V."/>
            <person name="Polouchine N."/>
            <person name="Shakhova V."/>
            <person name="Grigoriev I."/>
            <person name="Lou Y."/>
            <person name="Rohksar D."/>
            <person name="Lucas S."/>
            <person name="Huang K."/>
            <person name="Goodstein D.M."/>
            <person name="Hawkins T."/>
            <person name="Plengvidhya V."/>
            <person name="Welker D."/>
            <person name="Hughes J."/>
            <person name="Goh Y."/>
            <person name="Benson A."/>
            <person name="Baldwin K."/>
            <person name="Lee J.H."/>
            <person name="Diaz-Muniz I."/>
            <person name="Dosti B."/>
            <person name="Smeianov V."/>
            <person name="Wechter W."/>
            <person name="Barabote R."/>
            <person name="Lorca G."/>
            <person name="Altermann E."/>
            <person name="Barrangou R."/>
            <person name="Ganesan B."/>
            <person name="Xie Y."/>
            <person name="Rawsthorne H."/>
            <person name="Tamir D."/>
            <person name="Parker C."/>
            <person name="Breidt F."/>
            <person name="Broadbent J."/>
            <person name="Hutkins R."/>
            <person name="O'Sullivan D."/>
            <person name="Steele J."/>
            <person name="Unlu G."/>
            <person name="Saier M."/>
            <person name="Klaenhammer T."/>
            <person name="Richardson P."/>
            <person name="Kozyavkin S."/>
            <person name="Weimer B."/>
            <person name="Mills D."/>
        </authorList>
    </citation>
    <scope>NUCLEOTIDE SEQUENCE [LARGE SCALE GENOMIC DNA]</scope>
    <source>
        <strain evidence="4">ATCC 8293 / DSM 20343 / BCRC 11652 / CCM 1803 / JCM 6124 / NCDO 523 / NBRC 100496 / NCIMB 8023 / NCTC 12954 / NRRL B-1118 / 37Y</strain>
    </source>
</reference>
<dbReference type="KEGG" id="lme:LEUM_1987"/>
<dbReference type="AlphaFoldDB" id="Q03UR5"/>
<keyword evidence="2" id="KW-0732">Signal</keyword>
<dbReference type="EnsemblBacteria" id="ABJ63057">
    <property type="protein sequence ID" value="ABJ63057"/>
    <property type="gene ID" value="LEUM_1987"/>
</dbReference>
<dbReference type="Proteomes" id="UP000000362">
    <property type="component" value="Chromosome"/>
</dbReference>
<proteinExistence type="predicted"/>
<evidence type="ECO:0000256" key="1">
    <source>
        <dbReference type="SAM" id="MobiDB-lite"/>
    </source>
</evidence>
<keyword evidence="4" id="KW-1185">Reference proteome</keyword>
<dbReference type="GeneID" id="29577150"/>
<feature type="signal peptide" evidence="2">
    <location>
        <begin position="1"/>
        <end position="22"/>
    </location>
</feature>
<dbReference type="RefSeq" id="WP_011680513.1">
    <property type="nucleotide sequence ID" value="NC_008531.1"/>
</dbReference>
<feature type="region of interest" description="Disordered" evidence="1">
    <location>
        <begin position="56"/>
        <end position="102"/>
    </location>
</feature>